<dbReference type="Proteomes" id="UP000238523">
    <property type="component" value="Plasmid pRLN1"/>
</dbReference>
<dbReference type="AlphaFoldDB" id="A0A2K9ZDQ1"/>
<gene>
    <name evidence="1" type="ORF">CUJ84_pRLN1000716</name>
</gene>
<name>A0A2K9ZDQ1_RHILE</name>
<reference evidence="1 2" key="1">
    <citation type="submission" date="2017-11" db="EMBL/GenBank/DDBJ databases">
        <title>Complete genome of Rhizobium leguminosarum Norway, an ineffective micro-symbiont.</title>
        <authorList>
            <person name="Hoffrichter A."/>
            <person name="Liang J."/>
            <person name="Brachmann A."/>
            <person name="Marin M."/>
        </authorList>
    </citation>
    <scope>NUCLEOTIDE SEQUENCE [LARGE SCALE GENOMIC DNA]</scope>
    <source>
        <strain evidence="1 2">Norway</strain>
        <plasmid evidence="2">Plasmid prln1</plasmid>
    </source>
</reference>
<evidence type="ECO:0000313" key="2">
    <source>
        <dbReference type="Proteomes" id="UP000238523"/>
    </source>
</evidence>
<keyword evidence="1" id="KW-0614">Plasmid</keyword>
<sequence length="70" mass="7779">MNGIVPPGNQACLLTPGNAYFCARVLQRNPRPGTKWMVDVFHFPLLTLTSALIITRRLTRFDPNNVPAEG</sequence>
<geneLocation type="plasmid" evidence="2">
    <name>prln1</name>
</geneLocation>
<organism evidence="1 2">
    <name type="scientific">Rhizobium leguminosarum</name>
    <dbReference type="NCBI Taxonomy" id="384"/>
    <lineage>
        <taxon>Bacteria</taxon>
        <taxon>Pseudomonadati</taxon>
        <taxon>Pseudomonadota</taxon>
        <taxon>Alphaproteobacteria</taxon>
        <taxon>Hyphomicrobiales</taxon>
        <taxon>Rhizobiaceae</taxon>
        <taxon>Rhizobium/Agrobacterium group</taxon>
        <taxon>Rhizobium</taxon>
    </lineage>
</organism>
<protein>
    <submittedName>
        <fullName evidence="1">Uncharacterized protein</fullName>
    </submittedName>
</protein>
<dbReference type="EMBL" id="CP025013">
    <property type="protein sequence ID" value="AUW46171.1"/>
    <property type="molecule type" value="Genomic_DNA"/>
</dbReference>
<evidence type="ECO:0000313" key="1">
    <source>
        <dbReference type="EMBL" id="AUW46171.1"/>
    </source>
</evidence>
<accession>A0A2K9ZDQ1</accession>
<proteinExistence type="predicted"/>